<proteinExistence type="predicted"/>
<dbReference type="Proteomes" id="UP000805193">
    <property type="component" value="Unassembled WGS sequence"/>
</dbReference>
<comment type="caution">
    <text evidence="1">The sequence shown here is derived from an EMBL/GenBank/DDBJ whole genome shotgun (WGS) entry which is preliminary data.</text>
</comment>
<organism evidence="1 2">
    <name type="scientific">Ixodes persulcatus</name>
    <name type="common">Taiga tick</name>
    <dbReference type="NCBI Taxonomy" id="34615"/>
    <lineage>
        <taxon>Eukaryota</taxon>
        <taxon>Metazoa</taxon>
        <taxon>Ecdysozoa</taxon>
        <taxon>Arthropoda</taxon>
        <taxon>Chelicerata</taxon>
        <taxon>Arachnida</taxon>
        <taxon>Acari</taxon>
        <taxon>Parasitiformes</taxon>
        <taxon>Ixodida</taxon>
        <taxon>Ixodoidea</taxon>
        <taxon>Ixodidae</taxon>
        <taxon>Ixodinae</taxon>
        <taxon>Ixodes</taxon>
    </lineage>
</organism>
<evidence type="ECO:0000313" key="1">
    <source>
        <dbReference type="EMBL" id="KAG0432486.1"/>
    </source>
</evidence>
<dbReference type="EMBL" id="JABSTQ010009147">
    <property type="protein sequence ID" value="KAG0432486.1"/>
    <property type="molecule type" value="Genomic_DNA"/>
</dbReference>
<protein>
    <submittedName>
        <fullName evidence="1">Uncharacterized protein</fullName>
    </submittedName>
</protein>
<evidence type="ECO:0000313" key="2">
    <source>
        <dbReference type="Proteomes" id="UP000805193"/>
    </source>
</evidence>
<sequence length="321" mass="36322">MKMAGLNAVDVYVEWSGHEPEPGRYFFDGEYDLKLFLDFVQDLDLLVLFRPGPYICAERDNGGLPYWLLRKNASMVYRTTDPSFMAEVTRWFDRLLPPMKPYLYEHGGPIILVQVENEYGAYFACDKKYMRELASLLRRHLGHSVPLFLSNQADESHFRCDRVSGVLPTVNMNAHVPVWRAEEGILSSITLDRTVLINWTMVGVPIQSVDNVKTIASLAGLSLRTGVPRFFVTYFHLCEGEAPRDTFLDPSGFVKGVAFVNGINLGRYWPGRGPQVTLYVPASYLHPHPRENTIMLLEMEGTTGVFLSVNLVSEPKLDGPL</sequence>
<keyword evidence="2" id="KW-1185">Reference proteome</keyword>
<gene>
    <name evidence="1" type="ORF">HPB47_020794</name>
</gene>
<name>A0AC60QHP3_IXOPE</name>
<reference evidence="1 2" key="1">
    <citation type="journal article" date="2020" name="Cell">
        <title>Large-Scale Comparative Analyses of Tick Genomes Elucidate Their Genetic Diversity and Vector Capacities.</title>
        <authorList>
            <consortium name="Tick Genome and Microbiome Consortium (TIGMIC)"/>
            <person name="Jia N."/>
            <person name="Wang J."/>
            <person name="Shi W."/>
            <person name="Du L."/>
            <person name="Sun Y."/>
            <person name="Zhan W."/>
            <person name="Jiang J.F."/>
            <person name="Wang Q."/>
            <person name="Zhang B."/>
            <person name="Ji P."/>
            <person name="Bell-Sakyi L."/>
            <person name="Cui X.M."/>
            <person name="Yuan T.T."/>
            <person name="Jiang B.G."/>
            <person name="Yang W.F."/>
            <person name="Lam T.T."/>
            <person name="Chang Q.C."/>
            <person name="Ding S.J."/>
            <person name="Wang X.J."/>
            <person name="Zhu J.G."/>
            <person name="Ruan X.D."/>
            <person name="Zhao L."/>
            <person name="Wei J.T."/>
            <person name="Ye R.Z."/>
            <person name="Que T.C."/>
            <person name="Du C.H."/>
            <person name="Zhou Y.H."/>
            <person name="Cheng J.X."/>
            <person name="Dai P.F."/>
            <person name="Guo W.B."/>
            <person name="Han X.H."/>
            <person name="Huang E.J."/>
            <person name="Li L.F."/>
            <person name="Wei W."/>
            <person name="Gao Y.C."/>
            <person name="Liu J.Z."/>
            <person name="Shao H.Z."/>
            <person name="Wang X."/>
            <person name="Wang C.C."/>
            <person name="Yang T.C."/>
            <person name="Huo Q.B."/>
            <person name="Li W."/>
            <person name="Chen H.Y."/>
            <person name="Chen S.E."/>
            <person name="Zhou L.G."/>
            <person name="Ni X.B."/>
            <person name="Tian J.H."/>
            <person name="Sheng Y."/>
            <person name="Liu T."/>
            <person name="Pan Y.S."/>
            <person name="Xia L.Y."/>
            <person name="Li J."/>
            <person name="Zhao F."/>
            <person name="Cao W.C."/>
        </authorList>
    </citation>
    <scope>NUCLEOTIDE SEQUENCE [LARGE SCALE GENOMIC DNA]</scope>
    <source>
        <strain evidence="1">Iper-2018</strain>
    </source>
</reference>
<accession>A0AC60QHP3</accession>